<evidence type="ECO:0000259" key="5">
    <source>
        <dbReference type="PROSITE" id="PS50850"/>
    </source>
</evidence>
<feature type="transmembrane region" description="Helical" evidence="4">
    <location>
        <begin position="284"/>
        <end position="302"/>
    </location>
</feature>
<dbReference type="SUPFAM" id="SSF103473">
    <property type="entry name" value="MFS general substrate transporter"/>
    <property type="match status" value="1"/>
</dbReference>
<keyword evidence="1 4" id="KW-0812">Transmembrane</keyword>
<dbReference type="InterPro" id="IPR020846">
    <property type="entry name" value="MFS_dom"/>
</dbReference>
<accession>A0A933LQF1</accession>
<gene>
    <name evidence="6" type="ORF">HY730_06795</name>
</gene>
<keyword evidence="3 4" id="KW-0472">Membrane</keyword>
<dbReference type="InterPro" id="IPR011701">
    <property type="entry name" value="MFS"/>
</dbReference>
<feature type="transmembrane region" description="Helical" evidence="4">
    <location>
        <begin position="404"/>
        <end position="425"/>
    </location>
</feature>
<feature type="transmembrane region" description="Helical" evidence="4">
    <location>
        <begin position="340"/>
        <end position="359"/>
    </location>
</feature>
<proteinExistence type="predicted"/>
<dbReference type="InterPro" id="IPR050327">
    <property type="entry name" value="Proton-linked_MCT"/>
</dbReference>
<sequence length="441" mass="48334">MRDTVLVKLRWSYRIFPGWWTVVTGSFMNLWGAGYTVYGFSALFKPMSAELNFSRAVTSVAASIGRLQSGIQDPVLGWMVDRFGPRRVVLFSIFLLGIGLMSMYFIYSLWAFYLVWGIVVGIGQNVSSGLPINKSITNWFVKKRGLAMGMRMMLTAALVLPLITWFIDNWGWRVACVIGGIVAIAIGFPLAWLGLKDQRPEFYGLLPDGATSTDKSGDVNQMVERGVKYAANFDEVEFTFRQALRTPAYWFLIVAQIGQSISSQSLLVHFVPFLTDIGMTPAKAAAVVTMSGLFGIVSRFGSGFVADRVRKKNLRFIISGGFILQAAGIGIFLVSQTVGMIYPFLISYFFCMGVGMIVIPVTSGRYFGRKAFGSIQGSSTIITMLPGIVAPVYLGWVYDTTGRYIAGFATVAAILAVSGVVMLIARPPKPPAHITGVHQIV</sequence>
<feature type="transmembrane region" description="Helical" evidence="4">
    <location>
        <begin position="248"/>
        <end position="272"/>
    </location>
</feature>
<evidence type="ECO:0000256" key="3">
    <source>
        <dbReference type="ARBA" id="ARBA00023136"/>
    </source>
</evidence>
<dbReference type="PANTHER" id="PTHR11360">
    <property type="entry name" value="MONOCARBOXYLATE TRANSPORTER"/>
    <property type="match status" value="1"/>
</dbReference>
<feature type="transmembrane region" description="Helical" evidence="4">
    <location>
        <begin position="145"/>
        <end position="166"/>
    </location>
</feature>
<dbReference type="InterPro" id="IPR036259">
    <property type="entry name" value="MFS_trans_sf"/>
</dbReference>
<evidence type="ECO:0000313" key="7">
    <source>
        <dbReference type="Proteomes" id="UP000772181"/>
    </source>
</evidence>
<comment type="caution">
    <text evidence="6">The sequence shown here is derived from an EMBL/GenBank/DDBJ whole genome shotgun (WGS) entry which is preliminary data.</text>
</comment>
<dbReference type="Proteomes" id="UP000772181">
    <property type="component" value="Unassembled WGS sequence"/>
</dbReference>
<evidence type="ECO:0000256" key="1">
    <source>
        <dbReference type="ARBA" id="ARBA00022692"/>
    </source>
</evidence>
<dbReference type="Gene3D" id="1.20.1250.20">
    <property type="entry name" value="MFS general substrate transporter like domains"/>
    <property type="match status" value="1"/>
</dbReference>
<dbReference type="CDD" id="cd17355">
    <property type="entry name" value="MFS_YcxA_like"/>
    <property type="match status" value="1"/>
</dbReference>
<evidence type="ECO:0000256" key="4">
    <source>
        <dbReference type="SAM" id="Phobius"/>
    </source>
</evidence>
<dbReference type="AlphaFoldDB" id="A0A933LQF1"/>
<feature type="transmembrane region" description="Helical" evidence="4">
    <location>
        <begin position="172"/>
        <end position="195"/>
    </location>
</feature>
<feature type="transmembrane region" description="Helical" evidence="4">
    <location>
        <begin position="314"/>
        <end position="334"/>
    </location>
</feature>
<dbReference type="Pfam" id="PF07690">
    <property type="entry name" value="MFS_1"/>
    <property type="match status" value="1"/>
</dbReference>
<reference evidence="6" key="1">
    <citation type="submission" date="2020-07" db="EMBL/GenBank/DDBJ databases">
        <title>Huge and variable diversity of episymbiotic CPR bacteria and DPANN archaea in groundwater ecosystems.</title>
        <authorList>
            <person name="He C.Y."/>
            <person name="Keren R."/>
            <person name="Whittaker M."/>
            <person name="Farag I.F."/>
            <person name="Doudna J."/>
            <person name="Cate J.H.D."/>
            <person name="Banfield J.F."/>
        </authorList>
    </citation>
    <scope>NUCLEOTIDE SEQUENCE</scope>
    <source>
        <strain evidence="6">NC_groundwater_1482_Ag_S-0.65um_47_24</strain>
    </source>
</reference>
<protein>
    <submittedName>
        <fullName evidence="6">MFS transporter</fullName>
    </submittedName>
</protein>
<organism evidence="6 7">
    <name type="scientific">Tectimicrobiota bacterium</name>
    <dbReference type="NCBI Taxonomy" id="2528274"/>
    <lineage>
        <taxon>Bacteria</taxon>
        <taxon>Pseudomonadati</taxon>
        <taxon>Nitrospinota/Tectimicrobiota group</taxon>
        <taxon>Candidatus Tectimicrobiota</taxon>
    </lineage>
</organism>
<feature type="transmembrane region" description="Helical" evidence="4">
    <location>
        <begin position="380"/>
        <end position="398"/>
    </location>
</feature>
<feature type="domain" description="Major facilitator superfamily (MFS) profile" evidence="5">
    <location>
        <begin position="18"/>
        <end position="430"/>
    </location>
</feature>
<dbReference type="GO" id="GO:0022857">
    <property type="term" value="F:transmembrane transporter activity"/>
    <property type="evidence" value="ECO:0007669"/>
    <property type="project" value="InterPro"/>
</dbReference>
<feature type="transmembrane region" description="Helical" evidence="4">
    <location>
        <begin position="113"/>
        <end position="133"/>
    </location>
</feature>
<dbReference type="PROSITE" id="PS50850">
    <property type="entry name" value="MFS"/>
    <property type="match status" value="1"/>
</dbReference>
<evidence type="ECO:0000256" key="2">
    <source>
        <dbReference type="ARBA" id="ARBA00022989"/>
    </source>
</evidence>
<dbReference type="PANTHER" id="PTHR11360:SF290">
    <property type="entry name" value="MONOCARBOXYLATE MFS PERMEASE"/>
    <property type="match status" value="1"/>
</dbReference>
<feature type="transmembrane region" description="Helical" evidence="4">
    <location>
        <begin position="88"/>
        <end position="107"/>
    </location>
</feature>
<dbReference type="EMBL" id="JACQWF010000303">
    <property type="protein sequence ID" value="MBI4596070.1"/>
    <property type="molecule type" value="Genomic_DNA"/>
</dbReference>
<evidence type="ECO:0000313" key="6">
    <source>
        <dbReference type="EMBL" id="MBI4596070.1"/>
    </source>
</evidence>
<keyword evidence="2 4" id="KW-1133">Transmembrane helix</keyword>
<feature type="transmembrane region" description="Helical" evidence="4">
    <location>
        <begin position="20"/>
        <end position="44"/>
    </location>
</feature>
<name>A0A933LQF1_UNCTE</name>